<feature type="compositionally biased region" description="Low complexity" evidence="1">
    <location>
        <begin position="112"/>
        <end position="130"/>
    </location>
</feature>
<feature type="region of interest" description="Disordered" evidence="1">
    <location>
        <begin position="84"/>
        <end position="185"/>
    </location>
</feature>
<protein>
    <recommendedName>
        <fullName evidence="5">LPXTG cell wall anchor domain-containing protein</fullName>
    </recommendedName>
</protein>
<evidence type="ECO:0000256" key="2">
    <source>
        <dbReference type="SAM" id="Phobius"/>
    </source>
</evidence>
<gene>
    <name evidence="3" type="ORF">FD22_GL001914</name>
</gene>
<feature type="transmembrane region" description="Helical" evidence="2">
    <location>
        <begin position="285"/>
        <end position="304"/>
    </location>
</feature>
<organism evidence="3 4">
    <name type="scientific">Loigolactobacillus coryniformis subsp. coryniformis KCTC 3167 = DSM 20001</name>
    <dbReference type="NCBI Taxonomy" id="913848"/>
    <lineage>
        <taxon>Bacteria</taxon>
        <taxon>Bacillati</taxon>
        <taxon>Bacillota</taxon>
        <taxon>Bacilli</taxon>
        <taxon>Lactobacillales</taxon>
        <taxon>Lactobacillaceae</taxon>
        <taxon>Loigolactobacillus</taxon>
    </lineage>
</organism>
<dbReference type="Proteomes" id="UP000051181">
    <property type="component" value="Unassembled WGS sequence"/>
</dbReference>
<feature type="compositionally biased region" description="Low complexity" evidence="1">
    <location>
        <begin position="87"/>
        <end position="100"/>
    </location>
</feature>
<dbReference type="GeneID" id="65916754"/>
<comment type="caution">
    <text evidence="3">The sequence shown here is derived from an EMBL/GenBank/DDBJ whole genome shotgun (WGS) entry which is preliminary data.</text>
</comment>
<dbReference type="PATRIC" id="fig|913848.6.peg.1955"/>
<name>A0A0R1EZS9_9LACO</name>
<keyword evidence="2" id="KW-0472">Membrane</keyword>
<keyword evidence="2" id="KW-1133">Transmembrane helix</keyword>
<evidence type="ECO:0008006" key="5">
    <source>
        <dbReference type="Google" id="ProtNLM"/>
    </source>
</evidence>
<feature type="compositionally biased region" description="Low complexity" evidence="1">
    <location>
        <begin position="167"/>
        <end position="180"/>
    </location>
</feature>
<evidence type="ECO:0000313" key="4">
    <source>
        <dbReference type="Proteomes" id="UP000051181"/>
    </source>
</evidence>
<accession>A0A0R1EZS9</accession>
<evidence type="ECO:0000313" key="3">
    <source>
        <dbReference type="EMBL" id="KRK15093.1"/>
    </source>
</evidence>
<evidence type="ECO:0000256" key="1">
    <source>
        <dbReference type="SAM" id="MobiDB-lite"/>
    </source>
</evidence>
<reference evidence="3 4" key="1">
    <citation type="journal article" date="2015" name="Genome Announc.">
        <title>Expanding the biotechnology potential of lactobacilli through comparative genomics of 213 strains and associated genera.</title>
        <authorList>
            <person name="Sun Z."/>
            <person name="Harris H.M."/>
            <person name="McCann A."/>
            <person name="Guo C."/>
            <person name="Argimon S."/>
            <person name="Zhang W."/>
            <person name="Yang X."/>
            <person name="Jeffery I.B."/>
            <person name="Cooney J.C."/>
            <person name="Kagawa T.F."/>
            <person name="Liu W."/>
            <person name="Song Y."/>
            <person name="Salvetti E."/>
            <person name="Wrobel A."/>
            <person name="Rasinkangas P."/>
            <person name="Parkhill J."/>
            <person name="Rea M.C."/>
            <person name="O'Sullivan O."/>
            <person name="Ritari J."/>
            <person name="Douillard F.P."/>
            <person name="Paul Ross R."/>
            <person name="Yang R."/>
            <person name="Briner A.E."/>
            <person name="Felis G.E."/>
            <person name="de Vos W.M."/>
            <person name="Barrangou R."/>
            <person name="Klaenhammer T.R."/>
            <person name="Caufield P.W."/>
            <person name="Cui Y."/>
            <person name="Zhang H."/>
            <person name="O'Toole P.W."/>
        </authorList>
    </citation>
    <scope>NUCLEOTIDE SEQUENCE [LARGE SCALE GENOMIC DNA]</scope>
    <source>
        <strain evidence="3 4">DSM 20001</strain>
    </source>
</reference>
<dbReference type="AlphaFoldDB" id="A0A0R1EZS9"/>
<keyword evidence="2" id="KW-0812">Transmembrane</keyword>
<dbReference type="RefSeq" id="WP_010009839.1">
    <property type="nucleotide sequence ID" value="NZ_AZCN01000057.1"/>
</dbReference>
<dbReference type="NCBIfam" id="TIGR01167">
    <property type="entry name" value="LPXTG_anchor"/>
    <property type="match status" value="1"/>
</dbReference>
<dbReference type="EMBL" id="AZCN01000057">
    <property type="protein sequence ID" value="KRK15093.1"/>
    <property type="molecule type" value="Genomic_DNA"/>
</dbReference>
<proteinExistence type="predicted"/>
<sequence length="310" mass="31838">MLYLKHGLQGWLLSGSILLGLGLWGTQTNAAITPAMVPTAPDRTAVVSEPQQSLMADLAAPVTNAVAPATDTAVPEAKAATGALDNATLPVTPATTTRTVNESTLVPQPEESAASSAASSAAPAAMQSAADTRNETATSATALPERKSQSVAQSTVPMATISEEAAKSSAPVAAQSVASSDTKKTVADKKIGQADLFADLESAELAPEKPATITAAQENKKDTPFKIVQDVTAKQSSKAKVGVRTPTESTITAQVTSMIEVAHKAKQKQPTSIFAALLPATGEHINFLLSLAGIGLISSAIILLKRNWAH</sequence>